<gene>
    <name evidence="1" type="ORF">FWILDA_LOCUS18086</name>
</gene>
<feature type="non-terminal residue" evidence="1">
    <location>
        <position position="98"/>
    </location>
</feature>
<dbReference type="OrthoDB" id="2387492at2759"/>
<keyword evidence="2" id="KW-1185">Reference proteome</keyword>
<protein>
    <submittedName>
        <fullName evidence="1">2020_t:CDS:1</fullName>
    </submittedName>
</protein>
<sequence>RDVRRCITESASYEKTMWERIETELGEIDVENLGFDHPICSGVLDIKSESFINMPGSVSDIFKEPFRKYKLERNHDIMETCIEFIQNEESKINMDELL</sequence>
<proteinExistence type="predicted"/>
<evidence type="ECO:0000313" key="2">
    <source>
        <dbReference type="Proteomes" id="UP001153678"/>
    </source>
</evidence>
<name>A0A9W4T9N0_9GLOM</name>
<feature type="non-terminal residue" evidence="1">
    <location>
        <position position="1"/>
    </location>
</feature>
<dbReference type="EMBL" id="CAMKVN010016314">
    <property type="protein sequence ID" value="CAI2197455.1"/>
    <property type="molecule type" value="Genomic_DNA"/>
</dbReference>
<reference evidence="1" key="1">
    <citation type="submission" date="2022-08" db="EMBL/GenBank/DDBJ databases">
        <authorList>
            <person name="Kallberg Y."/>
            <person name="Tangrot J."/>
            <person name="Rosling A."/>
        </authorList>
    </citation>
    <scope>NUCLEOTIDE SEQUENCE</scope>
    <source>
        <strain evidence="1">Wild A</strain>
    </source>
</reference>
<comment type="caution">
    <text evidence="1">The sequence shown here is derived from an EMBL/GenBank/DDBJ whole genome shotgun (WGS) entry which is preliminary data.</text>
</comment>
<evidence type="ECO:0000313" key="1">
    <source>
        <dbReference type="EMBL" id="CAI2197455.1"/>
    </source>
</evidence>
<dbReference type="AlphaFoldDB" id="A0A9W4T9N0"/>
<accession>A0A9W4T9N0</accession>
<dbReference type="Proteomes" id="UP001153678">
    <property type="component" value="Unassembled WGS sequence"/>
</dbReference>
<organism evidence="1 2">
    <name type="scientific">Funneliformis geosporum</name>
    <dbReference type="NCBI Taxonomy" id="1117311"/>
    <lineage>
        <taxon>Eukaryota</taxon>
        <taxon>Fungi</taxon>
        <taxon>Fungi incertae sedis</taxon>
        <taxon>Mucoromycota</taxon>
        <taxon>Glomeromycotina</taxon>
        <taxon>Glomeromycetes</taxon>
        <taxon>Glomerales</taxon>
        <taxon>Glomeraceae</taxon>
        <taxon>Funneliformis</taxon>
    </lineage>
</organism>